<comment type="caution">
    <text evidence="2">The sequence shown here is derived from an EMBL/GenBank/DDBJ whole genome shotgun (WGS) entry which is preliminary data.</text>
</comment>
<name>A0A9K3J775_HELAN</name>
<dbReference type="GO" id="GO:0004252">
    <property type="term" value="F:serine-type endopeptidase activity"/>
    <property type="evidence" value="ECO:0007669"/>
    <property type="project" value="InterPro"/>
</dbReference>
<reference evidence="2" key="2">
    <citation type="submission" date="2020-06" db="EMBL/GenBank/DDBJ databases">
        <title>Helianthus annuus Genome sequencing and assembly Release 2.</title>
        <authorList>
            <person name="Gouzy J."/>
            <person name="Langlade N."/>
            <person name="Munos S."/>
        </authorList>
    </citation>
    <scope>NUCLEOTIDE SEQUENCE</scope>
    <source>
        <tissue evidence="2">Leaves</tissue>
    </source>
</reference>
<protein>
    <submittedName>
        <fullName evidence="2">Cucumisin</fullName>
        <ecNumber evidence="2">3.4.21.25</ecNumber>
    </submittedName>
</protein>
<dbReference type="EMBL" id="MNCJ02000319">
    <property type="protein sequence ID" value="KAF5810086.1"/>
    <property type="molecule type" value="Genomic_DNA"/>
</dbReference>
<dbReference type="Proteomes" id="UP000215914">
    <property type="component" value="Unassembled WGS sequence"/>
</dbReference>
<evidence type="ECO:0000313" key="2">
    <source>
        <dbReference type="EMBL" id="KAF5810086.1"/>
    </source>
</evidence>
<keyword evidence="3" id="KW-1185">Reference proteome</keyword>
<dbReference type="InterPro" id="IPR036852">
    <property type="entry name" value="Peptidase_S8/S53_dom_sf"/>
</dbReference>
<reference evidence="2" key="1">
    <citation type="journal article" date="2017" name="Nature">
        <title>The sunflower genome provides insights into oil metabolism, flowering and Asterid evolution.</title>
        <authorList>
            <person name="Badouin H."/>
            <person name="Gouzy J."/>
            <person name="Grassa C.J."/>
            <person name="Murat F."/>
            <person name="Staton S.E."/>
            <person name="Cottret L."/>
            <person name="Lelandais-Briere C."/>
            <person name="Owens G.L."/>
            <person name="Carrere S."/>
            <person name="Mayjonade B."/>
            <person name="Legrand L."/>
            <person name="Gill N."/>
            <person name="Kane N.C."/>
            <person name="Bowers J.E."/>
            <person name="Hubner S."/>
            <person name="Bellec A."/>
            <person name="Berard A."/>
            <person name="Berges H."/>
            <person name="Blanchet N."/>
            <person name="Boniface M.C."/>
            <person name="Brunel D."/>
            <person name="Catrice O."/>
            <person name="Chaidir N."/>
            <person name="Claudel C."/>
            <person name="Donnadieu C."/>
            <person name="Faraut T."/>
            <person name="Fievet G."/>
            <person name="Helmstetter N."/>
            <person name="King M."/>
            <person name="Knapp S.J."/>
            <person name="Lai Z."/>
            <person name="Le Paslier M.C."/>
            <person name="Lippi Y."/>
            <person name="Lorenzon L."/>
            <person name="Mandel J.R."/>
            <person name="Marage G."/>
            <person name="Marchand G."/>
            <person name="Marquand E."/>
            <person name="Bret-Mestries E."/>
            <person name="Morien E."/>
            <person name="Nambeesan S."/>
            <person name="Nguyen T."/>
            <person name="Pegot-Espagnet P."/>
            <person name="Pouilly N."/>
            <person name="Raftis F."/>
            <person name="Sallet E."/>
            <person name="Schiex T."/>
            <person name="Thomas J."/>
            <person name="Vandecasteele C."/>
            <person name="Vares D."/>
            <person name="Vear F."/>
            <person name="Vautrin S."/>
            <person name="Crespi M."/>
            <person name="Mangin B."/>
            <person name="Burke J.M."/>
            <person name="Salse J."/>
            <person name="Munos S."/>
            <person name="Vincourt P."/>
            <person name="Rieseberg L.H."/>
            <person name="Langlade N.B."/>
        </authorList>
    </citation>
    <scope>NUCLEOTIDE SEQUENCE</scope>
    <source>
        <tissue evidence="2">Leaves</tissue>
    </source>
</reference>
<feature type="transmembrane region" description="Helical" evidence="1">
    <location>
        <begin position="30"/>
        <end position="48"/>
    </location>
</feature>
<proteinExistence type="predicted"/>
<dbReference type="GO" id="GO:0006508">
    <property type="term" value="P:proteolysis"/>
    <property type="evidence" value="ECO:0007669"/>
    <property type="project" value="InterPro"/>
</dbReference>
<dbReference type="Gene3D" id="3.40.50.200">
    <property type="entry name" value="Peptidase S8/S53 domain"/>
    <property type="match status" value="1"/>
</dbReference>
<dbReference type="EC" id="3.4.21.25" evidence="2"/>
<sequence length="49" mass="4995">MSPGARIAAYIVCWTGGCLIFDILSAIDQAVVDSVIILLISLGGGASSR</sequence>
<dbReference type="PROSITE" id="PS51257">
    <property type="entry name" value="PROKAR_LIPOPROTEIN"/>
    <property type="match status" value="1"/>
</dbReference>
<dbReference type="SUPFAM" id="SSF52743">
    <property type="entry name" value="Subtilisin-like"/>
    <property type="match status" value="1"/>
</dbReference>
<organism evidence="2 3">
    <name type="scientific">Helianthus annuus</name>
    <name type="common">Common sunflower</name>
    <dbReference type="NCBI Taxonomy" id="4232"/>
    <lineage>
        <taxon>Eukaryota</taxon>
        <taxon>Viridiplantae</taxon>
        <taxon>Streptophyta</taxon>
        <taxon>Embryophyta</taxon>
        <taxon>Tracheophyta</taxon>
        <taxon>Spermatophyta</taxon>
        <taxon>Magnoliopsida</taxon>
        <taxon>eudicotyledons</taxon>
        <taxon>Gunneridae</taxon>
        <taxon>Pentapetalae</taxon>
        <taxon>asterids</taxon>
        <taxon>campanulids</taxon>
        <taxon>Asterales</taxon>
        <taxon>Asteraceae</taxon>
        <taxon>Asteroideae</taxon>
        <taxon>Heliantheae alliance</taxon>
        <taxon>Heliantheae</taxon>
        <taxon>Helianthus</taxon>
    </lineage>
</organism>
<dbReference type="Gramene" id="mRNA:HanXRQr2_Chr04g0165231">
    <property type="protein sequence ID" value="CDS:HanXRQr2_Chr04g0165231.1"/>
    <property type="gene ID" value="HanXRQr2_Chr04g0165231"/>
</dbReference>
<keyword evidence="2" id="KW-0378">Hydrolase</keyword>
<dbReference type="AlphaFoldDB" id="A0A9K3J775"/>
<accession>A0A9K3J775</accession>
<feature type="transmembrane region" description="Helical" evidence="1">
    <location>
        <begin position="7"/>
        <end position="24"/>
    </location>
</feature>
<gene>
    <name evidence="2" type="ORF">HanXRQr2_Chr04g0165231</name>
</gene>
<keyword evidence="1" id="KW-0812">Transmembrane</keyword>
<evidence type="ECO:0000256" key="1">
    <source>
        <dbReference type="SAM" id="Phobius"/>
    </source>
</evidence>
<keyword evidence="1" id="KW-0472">Membrane</keyword>
<keyword evidence="1" id="KW-1133">Transmembrane helix</keyword>
<evidence type="ECO:0000313" key="3">
    <source>
        <dbReference type="Proteomes" id="UP000215914"/>
    </source>
</evidence>